<proteinExistence type="predicted"/>
<dbReference type="EMBL" id="JAMTCP010000004">
    <property type="protein sequence ID" value="MCP2257644.1"/>
    <property type="molecule type" value="Genomic_DNA"/>
</dbReference>
<evidence type="ECO:0000256" key="2">
    <source>
        <dbReference type="ARBA" id="ARBA00023125"/>
    </source>
</evidence>
<dbReference type="Proteomes" id="UP001205311">
    <property type="component" value="Unassembled WGS sequence"/>
</dbReference>
<protein>
    <submittedName>
        <fullName evidence="6">Transcriptional regulator, TetR family</fullName>
    </submittedName>
</protein>
<gene>
    <name evidence="6" type="ORF">LX15_001329</name>
</gene>
<evidence type="ECO:0000313" key="7">
    <source>
        <dbReference type="Proteomes" id="UP001205311"/>
    </source>
</evidence>
<name>A0ABT1HQ50_STRSD</name>
<evidence type="ECO:0000256" key="3">
    <source>
        <dbReference type="ARBA" id="ARBA00023163"/>
    </source>
</evidence>
<dbReference type="PANTHER" id="PTHR30055">
    <property type="entry name" value="HTH-TYPE TRANSCRIPTIONAL REGULATOR RUTR"/>
    <property type="match status" value="1"/>
</dbReference>
<dbReference type="Gene3D" id="1.10.10.60">
    <property type="entry name" value="Homeodomain-like"/>
    <property type="match status" value="1"/>
</dbReference>
<dbReference type="InterPro" id="IPR025996">
    <property type="entry name" value="MT1864/Rv1816-like_C"/>
</dbReference>
<dbReference type="InterPro" id="IPR050109">
    <property type="entry name" value="HTH-type_TetR-like_transc_reg"/>
</dbReference>
<feature type="DNA-binding region" description="H-T-H motif" evidence="4">
    <location>
        <begin position="24"/>
        <end position="43"/>
    </location>
</feature>
<dbReference type="PANTHER" id="PTHR30055:SF220">
    <property type="entry name" value="TETR-FAMILY REGULATORY PROTEIN"/>
    <property type="match status" value="1"/>
</dbReference>
<evidence type="ECO:0000256" key="4">
    <source>
        <dbReference type="PROSITE-ProRule" id="PRU00335"/>
    </source>
</evidence>
<dbReference type="SUPFAM" id="SSF48498">
    <property type="entry name" value="Tetracyclin repressor-like, C-terminal domain"/>
    <property type="match status" value="1"/>
</dbReference>
<dbReference type="PROSITE" id="PS50977">
    <property type="entry name" value="HTH_TETR_2"/>
    <property type="match status" value="1"/>
</dbReference>
<evidence type="ECO:0000313" key="6">
    <source>
        <dbReference type="EMBL" id="MCP2257644.1"/>
    </source>
</evidence>
<dbReference type="SUPFAM" id="SSF46689">
    <property type="entry name" value="Homeodomain-like"/>
    <property type="match status" value="1"/>
</dbReference>
<keyword evidence="1" id="KW-0805">Transcription regulation</keyword>
<dbReference type="Pfam" id="PF00440">
    <property type="entry name" value="TetR_N"/>
    <property type="match status" value="1"/>
</dbReference>
<dbReference type="InterPro" id="IPR009057">
    <property type="entry name" value="Homeodomain-like_sf"/>
</dbReference>
<feature type="domain" description="HTH tetR-type" evidence="5">
    <location>
        <begin position="1"/>
        <end position="61"/>
    </location>
</feature>
<comment type="caution">
    <text evidence="6">The sequence shown here is derived from an EMBL/GenBank/DDBJ whole genome shotgun (WGS) entry which is preliminary data.</text>
</comment>
<accession>A0ABT1HQ50</accession>
<dbReference type="Pfam" id="PF13305">
    <property type="entry name" value="TetR_C_33"/>
    <property type="match status" value="1"/>
</dbReference>
<organism evidence="6 7">
    <name type="scientific">Streptoalloteichus tenebrarius (strain ATCC 17920 / DSM 40477 / JCM 4838 / CBS 697.72 / NBRC 16177 / NCIMB 11028 / NRRL B-12390 / A12253. 1 / ISP 5477)</name>
    <name type="common">Streptomyces tenebrarius</name>
    <dbReference type="NCBI Taxonomy" id="1933"/>
    <lineage>
        <taxon>Bacteria</taxon>
        <taxon>Bacillati</taxon>
        <taxon>Actinomycetota</taxon>
        <taxon>Actinomycetes</taxon>
        <taxon>Pseudonocardiales</taxon>
        <taxon>Pseudonocardiaceae</taxon>
        <taxon>Streptoalloteichus</taxon>
    </lineage>
</organism>
<keyword evidence="3" id="KW-0804">Transcription</keyword>
<evidence type="ECO:0000259" key="5">
    <source>
        <dbReference type="PROSITE" id="PS50977"/>
    </source>
</evidence>
<evidence type="ECO:0000256" key="1">
    <source>
        <dbReference type="ARBA" id="ARBA00023015"/>
    </source>
</evidence>
<dbReference type="Gene3D" id="1.10.357.10">
    <property type="entry name" value="Tetracycline Repressor, domain 2"/>
    <property type="match status" value="1"/>
</dbReference>
<dbReference type="RefSeq" id="WP_308213418.1">
    <property type="nucleotide sequence ID" value="NZ_JAMTCP010000004.1"/>
</dbReference>
<reference evidence="6 7" key="1">
    <citation type="submission" date="2022-06" db="EMBL/GenBank/DDBJ databases">
        <title>Genomic Encyclopedia of Archaeal and Bacterial Type Strains, Phase II (KMG-II): from individual species to whole genera.</title>
        <authorList>
            <person name="Goeker M."/>
        </authorList>
    </citation>
    <scope>NUCLEOTIDE SEQUENCE [LARGE SCALE GENOMIC DNA]</scope>
    <source>
        <strain evidence="6 7">DSM 40477</strain>
    </source>
</reference>
<keyword evidence="2 4" id="KW-0238">DNA-binding</keyword>
<dbReference type="PRINTS" id="PR00455">
    <property type="entry name" value="HTHTETR"/>
</dbReference>
<sequence>MSARERILEAAARLLAESGGEPVSTRAILTEAGVGAPTLYHHFGDKEGLFEAVVRYGFEEYLARKRELPSSGDPVEDLRRGWDAHVEFGCAHPAFYALMYGRARPGRQPSAATEATALLVGLLERVARAGLLRVEVEWAARMIESAVVGVTLRAIAEADERVWRRVSELVRQAVFDQVLVAERRSAEVSASAEAAERLLALPLGEAEGFSAAEVALLREWLSRLAGGAGR</sequence>
<dbReference type="InterPro" id="IPR036271">
    <property type="entry name" value="Tet_transcr_reg_TetR-rel_C_sf"/>
</dbReference>
<dbReference type="InterPro" id="IPR001647">
    <property type="entry name" value="HTH_TetR"/>
</dbReference>
<keyword evidence="7" id="KW-1185">Reference proteome</keyword>